<name>A0A8J6HR83_TENMO</name>
<dbReference type="Proteomes" id="UP000719412">
    <property type="component" value="Unassembled WGS sequence"/>
</dbReference>
<evidence type="ECO:0000313" key="2">
    <source>
        <dbReference type="Proteomes" id="UP000719412"/>
    </source>
</evidence>
<organism evidence="1 2">
    <name type="scientific">Tenebrio molitor</name>
    <name type="common">Yellow mealworm beetle</name>
    <dbReference type="NCBI Taxonomy" id="7067"/>
    <lineage>
        <taxon>Eukaryota</taxon>
        <taxon>Metazoa</taxon>
        <taxon>Ecdysozoa</taxon>
        <taxon>Arthropoda</taxon>
        <taxon>Hexapoda</taxon>
        <taxon>Insecta</taxon>
        <taxon>Pterygota</taxon>
        <taxon>Neoptera</taxon>
        <taxon>Endopterygota</taxon>
        <taxon>Coleoptera</taxon>
        <taxon>Polyphaga</taxon>
        <taxon>Cucujiformia</taxon>
        <taxon>Tenebrionidae</taxon>
        <taxon>Tenebrio</taxon>
    </lineage>
</organism>
<dbReference type="AlphaFoldDB" id="A0A8J6HR83"/>
<gene>
    <name evidence="1" type="ORF">GEV33_003988</name>
</gene>
<dbReference type="EMBL" id="JABDTM020016608">
    <property type="protein sequence ID" value="KAH0818803.1"/>
    <property type="molecule type" value="Genomic_DNA"/>
</dbReference>
<proteinExistence type="predicted"/>
<comment type="caution">
    <text evidence="1">The sequence shown here is derived from an EMBL/GenBank/DDBJ whole genome shotgun (WGS) entry which is preliminary data.</text>
</comment>
<keyword evidence="2" id="KW-1185">Reference proteome</keyword>
<reference evidence="1" key="1">
    <citation type="journal article" date="2020" name="J Insects Food Feed">
        <title>The yellow mealworm (Tenebrio molitor) genome: a resource for the emerging insects as food and feed industry.</title>
        <authorList>
            <person name="Eriksson T."/>
            <person name="Andere A."/>
            <person name="Kelstrup H."/>
            <person name="Emery V."/>
            <person name="Picard C."/>
        </authorList>
    </citation>
    <scope>NUCLEOTIDE SEQUENCE</scope>
    <source>
        <strain evidence="1">Stoneville</strain>
        <tissue evidence="1">Whole head</tissue>
    </source>
</reference>
<sequence>MYTLLTMIEACLNSRPLAPLSNDPSDLEPLTPGHFLIGGPLHTAAEPDVTELPFNRLSRYRKAETAFLEKMVERNSTSIPATTQMDRKTTSALYTGQWEESPKYTLGRTV</sequence>
<reference evidence="1" key="2">
    <citation type="submission" date="2021-08" db="EMBL/GenBank/DDBJ databases">
        <authorList>
            <person name="Eriksson T."/>
        </authorList>
    </citation>
    <scope>NUCLEOTIDE SEQUENCE</scope>
    <source>
        <strain evidence="1">Stoneville</strain>
        <tissue evidence="1">Whole head</tissue>
    </source>
</reference>
<accession>A0A8J6HR83</accession>
<evidence type="ECO:0000313" key="1">
    <source>
        <dbReference type="EMBL" id="KAH0818803.1"/>
    </source>
</evidence>
<protein>
    <submittedName>
        <fullName evidence="1">Uncharacterized protein</fullName>
    </submittedName>
</protein>